<dbReference type="GO" id="GO:0006231">
    <property type="term" value="P:dTMP biosynthetic process"/>
    <property type="evidence" value="ECO:0007669"/>
    <property type="project" value="InterPro"/>
</dbReference>
<dbReference type="GO" id="GO:0004799">
    <property type="term" value="F:thymidylate synthase activity"/>
    <property type="evidence" value="ECO:0007669"/>
    <property type="project" value="TreeGrafter"/>
</dbReference>
<dbReference type="SUPFAM" id="SSF69796">
    <property type="entry name" value="Thymidylate synthase-complementing protein Thy1"/>
    <property type="match status" value="1"/>
</dbReference>
<dbReference type="PROSITE" id="PS51331">
    <property type="entry name" value="THYX"/>
    <property type="match status" value="1"/>
</dbReference>
<dbReference type="PANTHER" id="PTHR34934:SF1">
    <property type="entry name" value="FLAVIN-DEPENDENT THYMIDYLATE SYNTHASE"/>
    <property type="match status" value="1"/>
</dbReference>
<dbReference type="Pfam" id="PF02511">
    <property type="entry name" value="Thy1"/>
    <property type="match status" value="1"/>
</dbReference>
<evidence type="ECO:0000313" key="2">
    <source>
        <dbReference type="Proteomes" id="UP000061489"/>
    </source>
</evidence>
<gene>
    <name evidence="1" type="ORF">AU14_17405</name>
</gene>
<reference evidence="1 2" key="1">
    <citation type="journal article" date="2014" name="Genome Announc.">
        <title>Draft Genome Sequences of Marinobacter similis A3d10T and Marinobacter salarius R9SW1T.</title>
        <authorList>
            <person name="Ivanova E.P."/>
            <person name="Ng H.J."/>
            <person name="Webb H.K."/>
            <person name="Feng G."/>
            <person name="Oshima K."/>
            <person name="Hattori M."/>
            <person name="Ohkuma M."/>
            <person name="Sergeev A.F."/>
            <person name="Mikhailov V.V."/>
            <person name="Crawford R.J."/>
            <person name="Sawabe T."/>
        </authorList>
    </citation>
    <scope>NUCLEOTIDE SEQUENCE [LARGE SCALE GENOMIC DNA]</scope>
    <source>
        <strain evidence="1 2">A3d10</strain>
    </source>
</reference>
<dbReference type="RefSeq" id="WP_052472100.1">
    <property type="nucleotide sequence ID" value="NZ_CP007151.1"/>
</dbReference>
<dbReference type="GO" id="GO:0070402">
    <property type="term" value="F:NADPH binding"/>
    <property type="evidence" value="ECO:0007669"/>
    <property type="project" value="TreeGrafter"/>
</dbReference>
<dbReference type="OrthoDB" id="9774464at2"/>
<dbReference type="HOGENOM" id="CLU_828483_0_0_6"/>
<keyword evidence="2" id="KW-1185">Reference proteome</keyword>
<dbReference type="GO" id="GO:0050660">
    <property type="term" value="F:flavin adenine dinucleotide binding"/>
    <property type="evidence" value="ECO:0007669"/>
    <property type="project" value="InterPro"/>
</dbReference>
<dbReference type="STRING" id="1420916.AU14_17405"/>
<dbReference type="InterPro" id="IPR003669">
    <property type="entry name" value="Thymidylate_synthase_ThyX"/>
</dbReference>
<dbReference type="KEGG" id="msx:AU14_17405"/>
<dbReference type="EMBL" id="CP007151">
    <property type="protein sequence ID" value="AHI29706.1"/>
    <property type="molecule type" value="Genomic_DNA"/>
</dbReference>
<dbReference type="Gene3D" id="3.30.1360.170">
    <property type="match status" value="2"/>
</dbReference>
<sequence>MTEVSNGFVQRVEHDNDDLTAVNAARVSFAKTSTELDERDIKLLKYLANHDHWTPFSHIRIGMKLDYGMVLTAQLFNELGPLGLAGAQWHINGAGGLNLRMSLYGWLKMLHCPVLHMQERIAILNELMVYAPASVEVFTGMLLPEHSDSVLVTPLDSELDFDPRFHDVTFNLKMPIAIARQWFKHQVGLTRNEVSRRYVSDKPEFFKIDEWRGAPTNGAKQGSSGVIDRERLFMGDFEDVPEAWSESDVYQFSDNLYHWLLLVGVCPEQARLALPQAMLTEFWETGSLADYARIVKLRLDPHAQKEVRDYAQAVDEILTNSPDLASIWQIAKEKA</sequence>
<proteinExistence type="predicted"/>
<protein>
    <submittedName>
        <fullName evidence="1">Thymidylate synthase</fullName>
    </submittedName>
</protein>
<dbReference type="GO" id="GO:0050797">
    <property type="term" value="F:thymidylate synthase (FAD) activity"/>
    <property type="evidence" value="ECO:0007669"/>
    <property type="project" value="InterPro"/>
</dbReference>
<dbReference type="InterPro" id="IPR036098">
    <property type="entry name" value="Thymidylate_synthase_ThyX_sf"/>
</dbReference>
<dbReference type="PANTHER" id="PTHR34934">
    <property type="entry name" value="FLAVIN-DEPENDENT THYMIDYLATE SYNTHASE"/>
    <property type="match status" value="1"/>
</dbReference>
<organism evidence="1 2">
    <name type="scientific">Marinobacter similis</name>
    <dbReference type="NCBI Taxonomy" id="1420916"/>
    <lineage>
        <taxon>Bacteria</taxon>
        <taxon>Pseudomonadati</taxon>
        <taxon>Pseudomonadota</taxon>
        <taxon>Gammaproteobacteria</taxon>
        <taxon>Pseudomonadales</taxon>
        <taxon>Marinobacteraceae</taxon>
        <taxon>Marinobacter</taxon>
    </lineage>
</organism>
<evidence type="ECO:0000313" key="1">
    <source>
        <dbReference type="EMBL" id="AHI29706.1"/>
    </source>
</evidence>
<name>W5YKV3_9GAMM</name>
<dbReference type="Proteomes" id="UP000061489">
    <property type="component" value="Chromosome"/>
</dbReference>
<dbReference type="AlphaFoldDB" id="W5YKV3"/>
<dbReference type="CDD" id="cd20175">
    <property type="entry name" value="ThyX"/>
    <property type="match status" value="1"/>
</dbReference>
<accession>W5YKV3</accession>